<gene>
    <name evidence="2" type="ORF">AAFF_G00265150</name>
</gene>
<protein>
    <submittedName>
        <fullName evidence="2">Uncharacterized protein</fullName>
    </submittedName>
</protein>
<sequence length="139" mass="15143">MADKVALVPNLTGDSLQTPEYLSIRTETLPKFAVLDRRPDVQIYSTGGHVDWKASRTTALRGRKARPTRGTGISATPHPTDRPTDPWAARAWAGQHRTVILFVRKEGHGDTKRKIIKGRVGTGAIAGVRVTGPCSRCCC</sequence>
<organism evidence="2 3">
    <name type="scientific">Aldrovandia affinis</name>
    <dbReference type="NCBI Taxonomy" id="143900"/>
    <lineage>
        <taxon>Eukaryota</taxon>
        <taxon>Metazoa</taxon>
        <taxon>Chordata</taxon>
        <taxon>Craniata</taxon>
        <taxon>Vertebrata</taxon>
        <taxon>Euteleostomi</taxon>
        <taxon>Actinopterygii</taxon>
        <taxon>Neopterygii</taxon>
        <taxon>Teleostei</taxon>
        <taxon>Notacanthiformes</taxon>
        <taxon>Halosauridae</taxon>
        <taxon>Aldrovandia</taxon>
    </lineage>
</organism>
<feature type="region of interest" description="Disordered" evidence="1">
    <location>
        <begin position="56"/>
        <end position="84"/>
    </location>
</feature>
<proteinExistence type="predicted"/>
<accession>A0AAD7RC55</accession>
<reference evidence="2" key="1">
    <citation type="journal article" date="2023" name="Science">
        <title>Genome structures resolve the early diversification of teleost fishes.</title>
        <authorList>
            <person name="Parey E."/>
            <person name="Louis A."/>
            <person name="Montfort J."/>
            <person name="Bouchez O."/>
            <person name="Roques C."/>
            <person name="Iampietro C."/>
            <person name="Lluch J."/>
            <person name="Castinel A."/>
            <person name="Donnadieu C."/>
            <person name="Desvignes T."/>
            <person name="Floi Bucao C."/>
            <person name="Jouanno E."/>
            <person name="Wen M."/>
            <person name="Mejri S."/>
            <person name="Dirks R."/>
            <person name="Jansen H."/>
            <person name="Henkel C."/>
            <person name="Chen W.J."/>
            <person name="Zahm M."/>
            <person name="Cabau C."/>
            <person name="Klopp C."/>
            <person name="Thompson A.W."/>
            <person name="Robinson-Rechavi M."/>
            <person name="Braasch I."/>
            <person name="Lecointre G."/>
            <person name="Bobe J."/>
            <person name="Postlethwait J.H."/>
            <person name="Berthelot C."/>
            <person name="Roest Crollius H."/>
            <person name="Guiguen Y."/>
        </authorList>
    </citation>
    <scope>NUCLEOTIDE SEQUENCE</scope>
    <source>
        <strain evidence="2">NC1722</strain>
    </source>
</reference>
<name>A0AAD7RC55_9TELE</name>
<dbReference type="EMBL" id="JAINUG010000361">
    <property type="protein sequence ID" value="KAJ8377220.1"/>
    <property type="molecule type" value="Genomic_DNA"/>
</dbReference>
<dbReference type="Proteomes" id="UP001221898">
    <property type="component" value="Unassembled WGS sequence"/>
</dbReference>
<evidence type="ECO:0000313" key="3">
    <source>
        <dbReference type="Proteomes" id="UP001221898"/>
    </source>
</evidence>
<evidence type="ECO:0000256" key="1">
    <source>
        <dbReference type="SAM" id="MobiDB-lite"/>
    </source>
</evidence>
<comment type="caution">
    <text evidence="2">The sequence shown here is derived from an EMBL/GenBank/DDBJ whole genome shotgun (WGS) entry which is preliminary data.</text>
</comment>
<dbReference type="AlphaFoldDB" id="A0AAD7RC55"/>
<keyword evidence="3" id="KW-1185">Reference proteome</keyword>
<evidence type="ECO:0000313" key="2">
    <source>
        <dbReference type="EMBL" id="KAJ8377220.1"/>
    </source>
</evidence>